<evidence type="ECO:0000313" key="1">
    <source>
        <dbReference type="EMBL" id="JAH39128.1"/>
    </source>
</evidence>
<dbReference type="AlphaFoldDB" id="A0A0E9SF28"/>
<proteinExistence type="predicted"/>
<sequence length="63" mass="7297">MDGHFGRLFTSPLYNTTLMSVEGERLPNEIKIFFERKKLKNSCLKLSKPGVYMCSFYGLFPSK</sequence>
<reference evidence="1" key="1">
    <citation type="submission" date="2014-11" db="EMBL/GenBank/DDBJ databases">
        <authorList>
            <person name="Amaro Gonzalez C."/>
        </authorList>
    </citation>
    <scope>NUCLEOTIDE SEQUENCE</scope>
</reference>
<name>A0A0E9SF28_ANGAN</name>
<accession>A0A0E9SF28</accession>
<reference evidence="1" key="2">
    <citation type="journal article" date="2015" name="Fish Shellfish Immunol.">
        <title>Early steps in the European eel (Anguilla anguilla)-Vibrio vulnificus interaction in the gills: Role of the RtxA13 toxin.</title>
        <authorList>
            <person name="Callol A."/>
            <person name="Pajuelo D."/>
            <person name="Ebbesson L."/>
            <person name="Teles M."/>
            <person name="MacKenzie S."/>
            <person name="Amaro C."/>
        </authorList>
    </citation>
    <scope>NUCLEOTIDE SEQUENCE</scope>
</reference>
<protein>
    <submittedName>
        <fullName evidence="1">Uncharacterized protein</fullName>
    </submittedName>
</protein>
<organism evidence="1">
    <name type="scientific">Anguilla anguilla</name>
    <name type="common">European freshwater eel</name>
    <name type="synonym">Muraena anguilla</name>
    <dbReference type="NCBI Taxonomy" id="7936"/>
    <lineage>
        <taxon>Eukaryota</taxon>
        <taxon>Metazoa</taxon>
        <taxon>Chordata</taxon>
        <taxon>Craniata</taxon>
        <taxon>Vertebrata</taxon>
        <taxon>Euteleostomi</taxon>
        <taxon>Actinopterygii</taxon>
        <taxon>Neopterygii</taxon>
        <taxon>Teleostei</taxon>
        <taxon>Anguilliformes</taxon>
        <taxon>Anguillidae</taxon>
        <taxon>Anguilla</taxon>
    </lineage>
</organism>
<dbReference type="EMBL" id="GBXM01069449">
    <property type="protein sequence ID" value="JAH39128.1"/>
    <property type="molecule type" value="Transcribed_RNA"/>
</dbReference>